<evidence type="ECO:0000256" key="17">
    <source>
        <dbReference type="ARBA" id="ARBA00023264"/>
    </source>
</evidence>
<proteinExistence type="inferred from homology"/>
<name>A0A1R2B567_9CILI</name>
<evidence type="ECO:0000256" key="11">
    <source>
        <dbReference type="ARBA" id="ARBA00022792"/>
    </source>
</evidence>
<evidence type="ECO:0000256" key="3">
    <source>
        <dbReference type="ARBA" id="ARBA00005119"/>
    </source>
</evidence>
<evidence type="ECO:0000256" key="16">
    <source>
        <dbReference type="ARBA" id="ARBA00023209"/>
    </source>
</evidence>
<sequence length="203" mass="23993">MHNNLEFKYGVISFDDLQKDLKEWDTFYLAGRMQKPVSILTENHELTSLMMGNYKMALITGAMMGPSLFQETDLYEQITRLSYYGDKRLEDPNKVQKIVENNLEKFKEIYRPILMSMAGLGFDNGFVERKMSFYANLECLPEWIRCYKDLPHLTWQERKDFIIKLFESKNAHYSQQQIVHALKTSSPLKIFKYSLSKLIKSMK</sequence>
<dbReference type="OrthoDB" id="288202at2759"/>
<keyword evidence="10" id="KW-0548">Nucleotidyltransferase</keyword>
<comment type="cofactor">
    <cofactor evidence="1">
        <name>Mg(2+)</name>
        <dbReference type="ChEBI" id="CHEBI:18420"/>
    </cofactor>
</comment>
<keyword evidence="15" id="KW-0472">Membrane</keyword>
<comment type="subcellular location">
    <subcellularLocation>
        <location evidence="2">Mitochondrion inner membrane</location>
        <topology evidence="2">Peripheral membrane protein</topology>
        <orientation evidence="2">Matrix side</orientation>
    </subcellularLocation>
</comment>
<keyword evidence="11" id="KW-0999">Mitochondrion inner membrane</keyword>
<dbReference type="Proteomes" id="UP000187209">
    <property type="component" value="Unassembled WGS sequence"/>
</dbReference>
<keyword evidence="14" id="KW-0496">Mitochondrion</keyword>
<keyword evidence="12" id="KW-0460">Magnesium</keyword>
<dbReference type="AlphaFoldDB" id="A0A1R2B567"/>
<comment type="pathway">
    <text evidence="3">Phospholipid metabolism; CDP-diacylglycerol biosynthesis; CDP-diacylglycerol from sn-glycerol 3-phosphate: step 3/3.</text>
</comment>
<evidence type="ECO:0000256" key="4">
    <source>
        <dbReference type="ARBA" id="ARBA00005189"/>
    </source>
</evidence>
<keyword evidence="17" id="KW-1208">Phospholipid metabolism</keyword>
<dbReference type="EC" id="2.7.7.41" evidence="6"/>
<evidence type="ECO:0000256" key="9">
    <source>
        <dbReference type="ARBA" id="ARBA00022679"/>
    </source>
</evidence>
<dbReference type="Pfam" id="PF09139">
    <property type="entry name" value="Tam41_Mmp37"/>
    <property type="match status" value="1"/>
</dbReference>
<dbReference type="GO" id="GO:0005743">
    <property type="term" value="C:mitochondrial inner membrane"/>
    <property type="evidence" value="ECO:0007669"/>
    <property type="project" value="UniProtKB-SubCell"/>
</dbReference>
<dbReference type="PANTHER" id="PTHR13619:SF0">
    <property type="entry name" value="PHOSPHATIDATE CYTIDYLYLTRANSFERASE, MITOCHONDRIAL"/>
    <property type="match status" value="1"/>
</dbReference>
<evidence type="ECO:0000256" key="10">
    <source>
        <dbReference type="ARBA" id="ARBA00022695"/>
    </source>
</evidence>
<evidence type="ECO:0000313" key="20">
    <source>
        <dbReference type="Proteomes" id="UP000187209"/>
    </source>
</evidence>
<dbReference type="GO" id="GO:0004605">
    <property type="term" value="F:phosphatidate cytidylyltransferase activity"/>
    <property type="evidence" value="ECO:0007669"/>
    <property type="project" value="UniProtKB-EC"/>
</dbReference>
<evidence type="ECO:0000313" key="19">
    <source>
        <dbReference type="EMBL" id="OMJ71931.1"/>
    </source>
</evidence>
<evidence type="ECO:0000256" key="5">
    <source>
        <dbReference type="ARBA" id="ARBA00005458"/>
    </source>
</evidence>
<evidence type="ECO:0000256" key="18">
    <source>
        <dbReference type="ARBA" id="ARBA00029893"/>
    </source>
</evidence>
<evidence type="ECO:0000256" key="2">
    <source>
        <dbReference type="ARBA" id="ARBA00004443"/>
    </source>
</evidence>
<dbReference type="PANTHER" id="PTHR13619">
    <property type="entry name" value="PHOSPHATIDATE CYTIDYLYLTRANSFERASE, MITOCHONDRIAL"/>
    <property type="match status" value="1"/>
</dbReference>
<gene>
    <name evidence="19" type="ORF">SteCoe_29747</name>
</gene>
<dbReference type="UniPathway" id="UPA00557">
    <property type="reaction ID" value="UER00614"/>
</dbReference>
<evidence type="ECO:0000256" key="14">
    <source>
        <dbReference type="ARBA" id="ARBA00023128"/>
    </source>
</evidence>
<dbReference type="GO" id="GO:0016024">
    <property type="term" value="P:CDP-diacylglycerol biosynthetic process"/>
    <property type="evidence" value="ECO:0007669"/>
    <property type="project" value="UniProtKB-UniPathway"/>
</dbReference>
<keyword evidence="13" id="KW-0443">Lipid metabolism</keyword>
<keyword evidence="8" id="KW-0444">Lipid biosynthesis</keyword>
<evidence type="ECO:0000256" key="12">
    <source>
        <dbReference type="ARBA" id="ARBA00022842"/>
    </source>
</evidence>
<evidence type="ECO:0000256" key="7">
    <source>
        <dbReference type="ARBA" id="ARBA00018337"/>
    </source>
</evidence>
<organism evidence="19 20">
    <name type="scientific">Stentor coeruleus</name>
    <dbReference type="NCBI Taxonomy" id="5963"/>
    <lineage>
        <taxon>Eukaryota</taxon>
        <taxon>Sar</taxon>
        <taxon>Alveolata</taxon>
        <taxon>Ciliophora</taxon>
        <taxon>Postciliodesmatophora</taxon>
        <taxon>Heterotrichea</taxon>
        <taxon>Heterotrichida</taxon>
        <taxon>Stentoridae</taxon>
        <taxon>Stentor</taxon>
    </lineage>
</organism>
<reference evidence="19 20" key="1">
    <citation type="submission" date="2016-11" db="EMBL/GenBank/DDBJ databases">
        <title>The macronuclear genome of Stentor coeruleus: a giant cell with tiny introns.</title>
        <authorList>
            <person name="Slabodnick M."/>
            <person name="Ruby J.G."/>
            <person name="Reiff S.B."/>
            <person name="Swart E.C."/>
            <person name="Gosai S."/>
            <person name="Prabakaran S."/>
            <person name="Witkowska E."/>
            <person name="Larue G.E."/>
            <person name="Fisher S."/>
            <person name="Freeman R.M."/>
            <person name="Gunawardena J."/>
            <person name="Chu W."/>
            <person name="Stover N.A."/>
            <person name="Gregory B.D."/>
            <person name="Nowacki M."/>
            <person name="Derisi J."/>
            <person name="Roy S.W."/>
            <person name="Marshall W.F."/>
            <person name="Sood P."/>
        </authorList>
    </citation>
    <scope>NUCLEOTIDE SEQUENCE [LARGE SCALE GENOMIC DNA]</scope>
    <source>
        <strain evidence="19">WM001</strain>
    </source>
</reference>
<comment type="pathway">
    <text evidence="4">Lipid metabolism.</text>
</comment>
<evidence type="ECO:0000256" key="13">
    <source>
        <dbReference type="ARBA" id="ARBA00023098"/>
    </source>
</evidence>
<comment type="similarity">
    <text evidence="5">Belongs to the TAM41 family.</text>
</comment>
<dbReference type="EMBL" id="MPUH01000944">
    <property type="protein sequence ID" value="OMJ71931.1"/>
    <property type="molecule type" value="Genomic_DNA"/>
</dbReference>
<evidence type="ECO:0000256" key="1">
    <source>
        <dbReference type="ARBA" id="ARBA00001946"/>
    </source>
</evidence>
<dbReference type="GO" id="GO:0032049">
    <property type="term" value="P:cardiolipin biosynthetic process"/>
    <property type="evidence" value="ECO:0007669"/>
    <property type="project" value="InterPro"/>
</dbReference>
<protein>
    <recommendedName>
        <fullName evidence="7">Phosphatidate cytidylyltransferase, mitochondrial</fullName>
        <ecNumber evidence="6">2.7.7.41</ecNumber>
    </recommendedName>
    <alternativeName>
        <fullName evidence="18">CDP-diacylglycerol synthase</fullName>
    </alternativeName>
</protein>
<accession>A0A1R2B567</accession>
<evidence type="ECO:0000256" key="8">
    <source>
        <dbReference type="ARBA" id="ARBA00022516"/>
    </source>
</evidence>
<comment type="caution">
    <text evidence="19">The sequence shown here is derived from an EMBL/GenBank/DDBJ whole genome shotgun (WGS) entry which is preliminary data.</text>
</comment>
<keyword evidence="20" id="KW-1185">Reference proteome</keyword>
<keyword evidence="16" id="KW-0594">Phospholipid biosynthesis</keyword>
<keyword evidence="9" id="KW-0808">Transferase</keyword>
<evidence type="ECO:0000256" key="6">
    <source>
        <dbReference type="ARBA" id="ARBA00012487"/>
    </source>
</evidence>
<evidence type="ECO:0000256" key="15">
    <source>
        <dbReference type="ARBA" id="ARBA00023136"/>
    </source>
</evidence>
<dbReference type="InterPro" id="IPR015222">
    <property type="entry name" value="Tam41"/>
</dbReference>